<evidence type="ECO:0000256" key="11">
    <source>
        <dbReference type="SAM" id="MobiDB-lite"/>
    </source>
</evidence>
<dbReference type="GO" id="GO:0097546">
    <property type="term" value="C:ciliary base"/>
    <property type="evidence" value="ECO:0007669"/>
    <property type="project" value="TreeGrafter"/>
</dbReference>
<dbReference type="Ensembl" id="ENSCMUT00000013441.2">
    <property type="protein sequence ID" value="ENSCMUP00000012504.2"/>
    <property type="gene ID" value="ENSCMUG00000007874.2"/>
</dbReference>
<evidence type="ECO:0000313" key="13">
    <source>
        <dbReference type="Proteomes" id="UP000694553"/>
    </source>
</evidence>
<keyword evidence="8" id="KW-0969">Cilium</keyword>
<dbReference type="GO" id="GO:0015031">
    <property type="term" value="P:protein transport"/>
    <property type="evidence" value="ECO:0007669"/>
    <property type="project" value="UniProtKB-KW"/>
</dbReference>
<evidence type="ECO:0000313" key="12">
    <source>
        <dbReference type="Ensembl" id="ENSCMUP00000012504.2"/>
    </source>
</evidence>
<dbReference type="GO" id="GO:0035720">
    <property type="term" value="P:intraciliary anterograde transport"/>
    <property type="evidence" value="ECO:0007669"/>
    <property type="project" value="TreeGrafter"/>
</dbReference>
<comment type="similarity">
    <text evidence="2">Belongs to the IFT56 family.</text>
</comment>
<gene>
    <name evidence="12" type="primary">IFT56</name>
</gene>
<evidence type="ECO:0000256" key="9">
    <source>
        <dbReference type="ARBA" id="ARBA00023273"/>
    </source>
</evidence>
<organism evidence="12 13">
    <name type="scientific">Corvus moneduloides</name>
    <name type="common">New Caledonian crow</name>
    <dbReference type="NCBI Taxonomy" id="1196302"/>
    <lineage>
        <taxon>Eukaryota</taxon>
        <taxon>Metazoa</taxon>
        <taxon>Chordata</taxon>
        <taxon>Craniata</taxon>
        <taxon>Vertebrata</taxon>
        <taxon>Euteleostomi</taxon>
        <taxon>Archelosauria</taxon>
        <taxon>Archosauria</taxon>
        <taxon>Dinosauria</taxon>
        <taxon>Saurischia</taxon>
        <taxon>Theropoda</taxon>
        <taxon>Coelurosauria</taxon>
        <taxon>Aves</taxon>
        <taxon>Neognathae</taxon>
        <taxon>Neoaves</taxon>
        <taxon>Telluraves</taxon>
        <taxon>Australaves</taxon>
        <taxon>Passeriformes</taxon>
        <taxon>Corvoidea</taxon>
        <taxon>Corvidae</taxon>
        <taxon>Corvus</taxon>
    </lineage>
</organism>
<dbReference type="AlphaFoldDB" id="A0A8C3GX80"/>
<evidence type="ECO:0000256" key="10">
    <source>
        <dbReference type="ARBA" id="ARBA00032501"/>
    </source>
</evidence>
<dbReference type="InterPro" id="IPR030511">
    <property type="entry name" value="TTC26"/>
</dbReference>
<reference evidence="13" key="1">
    <citation type="submission" date="2019-10" db="EMBL/GenBank/DDBJ databases">
        <title>Corvus moneduloides (New Caledonian crow) genome, bCorMon1, primary haplotype.</title>
        <authorList>
            <person name="Rutz C."/>
            <person name="Fungtammasan C."/>
            <person name="Mountcastle J."/>
            <person name="Formenti G."/>
            <person name="Chow W."/>
            <person name="Howe K."/>
            <person name="Steele M.P."/>
            <person name="Fernandes J."/>
            <person name="Gilbert M.T.P."/>
            <person name="Fedrigo O."/>
            <person name="Jarvis E.D."/>
            <person name="Gemmell N."/>
        </authorList>
    </citation>
    <scope>NUCLEOTIDE SEQUENCE [LARGE SCALE GENOMIC DNA]</scope>
</reference>
<keyword evidence="9" id="KW-0966">Cell projection</keyword>
<protein>
    <recommendedName>
        <fullName evidence="3">Intraflagellar transport protein 56</fullName>
    </recommendedName>
    <alternativeName>
        <fullName evidence="10">Tetratricopeptide repeat protein 26</fullName>
    </alternativeName>
</protein>
<dbReference type="GO" id="GO:0035735">
    <property type="term" value="P:intraciliary transport involved in cilium assembly"/>
    <property type="evidence" value="ECO:0007669"/>
    <property type="project" value="TreeGrafter"/>
</dbReference>
<evidence type="ECO:0000256" key="8">
    <source>
        <dbReference type="ARBA" id="ARBA00023069"/>
    </source>
</evidence>
<comment type="subcellular location">
    <subcellularLocation>
        <location evidence="1">Cell projection</location>
        <location evidence="1">Cilium</location>
    </subcellularLocation>
</comment>
<keyword evidence="4" id="KW-0813">Transport</keyword>
<dbReference type="GO" id="GO:0036064">
    <property type="term" value="C:ciliary basal body"/>
    <property type="evidence" value="ECO:0007669"/>
    <property type="project" value="TreeGrafter"/>
</dbReference>
<dbReference type="PANTHER" id="PTHR14781">
    <property type="entry name" value="INTRAFLAGELLAR TRANSPORT PROTEIN 56"/>
    <property type="match status" value="1"/>
</dbReference>
<dbReference type="GO" id="GO:0030992">
    <property type="term" value="C:intraciliary transport particle B"/>
    <property type="evidence" value="ECO:0007669"/>
    <property type="project" value="TreeGrafter"/>
</dbReference>
<keyword evidence="13" id="KW-1185">Reference proteome</keyword>
<feature type="region of interest" description="Disordered" evidence="11">
    <location>
        <begin position="51"/>
        <end position="160"/>
    </location>
</feature>
<evidence type="ECO:0000256" key="7">
    <source>
        <dbReference type="ARBA" id="ARBA00022927"/>
    </source>
</evidence>
<evidence type="ECO:0000256" key="1">
    <source>
        <dbReference type="ARBA" id="ARBA00004138"/>
    </source>
</evidence>
<dbReference type="Gene3D" id="1.25.40.10">
    <property type="entry name" value="Tetratricopeptide repeat domain"/>
    <property type="match status" value="3"/>
</dbReference>
<evidence type="ECO:0000256" key="6">
    <source>
        <dbReference type="ARBA" id="ARBA00022803"/>
    </source>
</evidence>
<sequence length="687" mass="77721">MPLAFSATWTHTGSCSAAVNQHPQALFHVAALQPLCPKSVALHEAVASQVRDPDVQAKGQRRGEEEPWGLGEEPARLGPTEPPRRSLSAAAEAEPWGRARSSAGARSPRLSAVPPLPRQRRRQRSAEPGPGRRMMLSRAKPAVGGTPPAGDRRKKKGKEVPQLEELLAQRDFTGAIALLEFKQHVGEEEEDGNLWIGYCAFHLGDYKRALEEYEALTKQPTCSPDVWVNLACTYFFLGMYTQAEQAALKAPKSGLQNRLLFHLAHKFSDEKKLMSSHQNLQDVTEDQLSLASIHYMRSHYQEAIDIYKRILLDNREYLALNVYVALCYYKLDYYDVSQEVLAVYLQQVPDSTIALNLKACNHFRLFNGKAAEAELKNLTDSASSSFEFGKELIKHNLVVFRGGEGALQVLPPLVDVIPEARLNLVIYYLQQDDVQEAYNLIKDLEPTAPQEYILKGVVNAALGQEMGSRDHLKIAQQFFQLVGESASECDTIPGRQCMSSCFFLLRQFPNVLIYLNSIKSYFYNNDTFNFNYAQAKAAMGNFGEAEEVFLLIQSEKIKSDFVYLSWLARCYIMNKKPQLAWKLYLKMETSGDSFNLLQLIANDCYKMRQFYYSAKAFDILERLDNNPEYWEGKRGACVGVFQMILAGREAKDTLREVLDLLKSTGNSQVEYIVRIMKKWAKENRVPV</sequence>
<dbReference type="OMA" id="FIIRRDY"/>
<feature type="compositionally biased region" description="Low complexity" evidence="11">
    <location>
        <begin position="98"/>
        <end position="112"/>
    </location>
</feature>
<keyword evidence="6" id="KW-0802">TPR repeat</keyword>
<keyword evidence="7" id="KW-0653">Protein transport</keyword>
<evidence type="ECO:0000256" key="4">
    <source>
        <dbReference type="ARBA" id="ARBA00022448"/>
    </source>
</evidence>
<dbReference type="FunFam" id="1.25.40.10:FF:000588">
    <property type="entry name" value="Intraflagellar transport protein 56"/>
    <property type="match status" value="1"/>
</dbReference>
<reference evidence="12" key="3">
    <citation type="submission" date="2025-09" db="UniProtKB">
        <authorList>
            <consortium name="Ensembl"/>
        </authorList>
    </citation>
    <scope>IDENTIFICATION</scope>
</reference>
<dbReference type="Proteomes" id="UP000694553">
    <property type="component" value="Unassembled WGS sequence"/>
</dbReference>
<dbReference type="FunFam" id="1.25.40.10:FF:000136">
    <property type="entry name" value="Tetratricopeptide repeat domain 26"/>
    <property type="match status" value="1"/>
</dbReference>
<evidence type="ECO:0000256" key="3">
    <source>
        <dbReference type="ARBA" id="ARBA00019387"/>
    </source>
</evidence>
<evidence type="ECO:0000256" key="5">
    <source>
        <dbReference type="ARBA" id="ARBA00022737"/>
    </source>
</evidence>
<accession>A0A8C3GX80</accession>
<proteinExistence type="inferred from homology"/>
<dbReference type="Pfam" id="PF13181">
    <property type="entry name" value="TPR_8"/>
    <property type="match status" value="1"/>
</dbReference>
<accession>A0A8U7N2D4</accession>
<keyword evidence="5" id="KW-0677">Repeat</keyword>
<evidence type="ECO:0000256" key="2">
    <source>
        <dbReference type="ARBA" id="ARBA00007834"/>
    </source>
</evidence>
<dbReference type="PANTHER" id="PTHR14781:SF0">
    <property type="entry name" value="INTRAFLAGELLAR TRANSPORT PROTEIN 56"/>
    <property type="match status" value="1"/>
</dbReference>
<feature type="compositionally biased region" description="Basic and acidic residues" evidence="11">
    <location>
        <begin position="51"/>
        <end position="65"/>
    </location>
</feature>
<dbReference type="SUPFAM" id="SSF48452">
    <property type="entry name" value="TPR-like"/>
    <property type="match status" value="2"/>
</dbReference>
<dbReference type="InterPro" id="IPR011990">
    <property type="entry name" value="TPR-like_helical_dom_sf"/>
</dbReference>
<reference evidence="12" key="2">
    <citation type="submission" date="2025-08" db="UniProtKB">
        <authorList>
            <consortium name="Ensembl"/>
        </authorList>
    </citation>
    <scope>IDENTIFICATION</scope>
</reference>
<dbReference type="InterPro" id="IPR019734">
    <property type="entry name" value="TPR_rpt"/>
</dbReference>
<name>A0A8C3GX80_CORMO</name>
<dbReference type="GO" id="GO:0120170">
    <property type="term" value="F:intraciliary transport particle B binding"/>
    <property type="evidence" value="ECO:0007669"/>
    <property type="project" value="TreeGrafter"/>
</dbReference>
<dbReference type="Pfam" id="PF13432">
    <property type="entry name" value="TPR_16"/>
    <property type="match status" value="1"/>
</dbReference>
<dbReference type="FunFam" id="1.25.40.10:FF:000271">
    <property type="entry name" value="Tetratricopeptide repeat domain 26"/>
    <property type="match status" value="1"/>
</dbReference>